<evidence type="ECO:0000256" key="1">
    <source>
        <dbReference type="SAM" id="MobiDB-lite"/>
    </source>
</evidence>
<dbReference type="Proteomes" id="UP000290289">
    <property type="component" value="Chromosome 7"/>
</dbReference>
<sequence>MHSGKHENFNKKSPASRLHAPHRFELGPDPYSNSGRRSNMRLEAADQSIGRNLSPRGLPGDVGLSQRTDSVERRDYGWHLGRGRTDRARRRSRSRSPLQPFGDMRKRPHFDEGVGVLPRNYSPPLLAPVPLELQHRPGLAEPAIYSVNDDSNSRRVYGSENNDSRISNEELNGSRLSVGGTHEALSKKSMHVEDGAVRGSEPALIQDNTVLGTYWPPPDLHPVTTPAEGSEHLPSSSRTMNVRHFQQERPQYMDPVALDRLPVTESYKGEKHIFPSRDGLYPMMSSALNTDFHARTSTDIRSDFQDSYRGGHHLPSMDEFSSSSRKFIESSSINAYRQRPPADYSRDPDSGKRSLAIYQSYSPTRGEHDDYYFPKSRGMPVDDRGYPSDDLHKMMPPRPQLDYDHTRMVYEHQNLSRPNIMNPVMDRMDDTEGFSGNSRRGIMMNNPTLQRQSLIDYPDSRRVSETSKHGAEYLGSGRTHVNLGRRNPQDYELSHFRASQDFQVAHPKEDYGFERDVNMKYQERLSPVSKYESEMRGHPAGMQIMREELGIYEPSDRMLKRNYATEEHMSTHNPRTIMSSKWTSSEFQDLYDSGEEWNDGDVGSFCTSASAGFDHDRYSKAKRVFVGRRHDEYEYDDWLPSQHSFENAQRHSVRFYKQGDRYIKGHQKSGPLSRHKPRHTDIKSGVHKQHRVWKRHDSYLEDVHASDGTDVDLSENGLSSAGPEPSEDSEEFMQMVNEAFLTFSKKLNMNSAVRRRYKEQGKAGTLFCIVCGRSLSKEFMDTQRLVTHAYMSHKVGLRAQHLGLLKAVCVLLGWSTIVPPDTVTWVPQVLPKAEALAQKEDLILWPPVIVVHNISMSDNNPECWKVVSMEALEAFLRSNGLIKGRIKICLGKPADQSVLVVKFLGTFTGLGDAERIQKHFAEHKRGRVDFERATSSNGKIVEAAMQGDNPEERFLYGYMGIVEDLDKVDFHTRSWTVIKSKKEIQDLANAPVKPGER</sequence>
<dbReference type="InterPro" id="IPR038588">
    <property type="entry name" value="XS_domain_sf"/>
</dbReference>
<feature type="compositionally biased region" description="Basic and acidic residues" evidence="1">
    <location>
        <begin position="1"/>
        <end position="10"/>
    </location>
</feature>
<proteinExistence type="predicted"/>
<dbReference type="PANTHER" id="PTHR46619">
    <property type="entry name" value="RNA RECOGNITION MOTIF XS DOMAIN PROTEIN-RELATED"/>
    <property type="match status" value="1"/>
</dbReference>
<reference evidence="3 4" key="1">
    <citation type="submission" date="2018-10" db="EMBL/GenBank/DDBJ databases">
        <title>A high-quality apple genome assembly.</title>
        <authorList>
            <person name="Hu J."/>
        </authorList>
    </citation>
    <scope>NUCLEOTIDE SEQUENCE [LARGE SCALE GENOMIC DNA]</scope>
    <source>
        <strain evidence="4">cv. HFTH1</strain>
        <tissue evidence="3">Young leaf</tissue>
    </source>
</reference>
<organism evidence="3 4">
    <name type="scientific">Malus domestica</name>
    <name type="common">Apple</name>
    <name type="synonym">Pyrus malus</name>
    <dbReference type="NCBI Taxonomy" id="3750"/>
    <lineage>
        <taxon>Eukaryota</taxon>
        <taxon>Viridiplantae</taxon>
        <taxon>Streptophyta</taxon>
        <taxon>Embryophyta</taxon>
        <taxon>Tracheophyta</taxon>
        <taxon>Spermatophyta</taxon>
        <taxon>Magnoliopsida</taxon>
        <taxon>eudicotyledons</taxon>
        <taxon>Gunneridae</taxon>
        <taxon>Pentapetalae</taxon>
        <taxon>rosids</taxon>
        <taxon>fabids</taxon>
        <taxon>Rosales</taxon>
        <taxon>Rosaceae</taxon>
        <taxon>Amygdaloideae</taxon>
        <taxon>Maleae</taxon>
        <taxon>Malus</taxon>
    </lineage>
</organism>
<feature type="region of interest" description="Disordered" evidence="1">
    <location>
        <begin position="331"/>
        <end position="352"/>
    </location>
</feature>
<feature type="region of interest" description="Disordered" evidence="1">
    <location>
        <begin position="1"/>
        <end position="110"/>
    </location>
</feature>
<feature type="domain" description="XS" evidence="2">
    <location>
        <begin position="840"/>
        <end position="966"/>
    </location>
</feature>
<accession>A0A498JDZ5</accession>
<evidence type="ECO:0000313" key="4">
    <source>
        <dbReference type="Proteomes" id="UP000290289"/>
    </source>
</evidence>
<gene>
    <name evidence="3" type="ORF">DVH24_013661</name>
</gene>
<dbReference type="PANTHER" id="PTHR46619:SF4">
    <property type="entry name" value="XS DOMAIN-CONTAINING PROTEIN-RELATED"/>
    <property type="match status" value="1"/>
</dbReference>
<dbReference type="Gene3D" id="3.30.70.2890">
    <property type="entry name" value="XS domain"/>
    <property type="match status" value="1"/>
</dbReference>
<dbReference type="EMBL" id="RDQH01000333">
    <property type="protein sequence ID" value="RXH93085.1"/>
    <property type="molecule type" value="Genomic_DNA"/>
</dbReference>
<evidence type="ECO:0000259" key="2">
    <source>
        <dbReference type="Pfam" id="PF03468"/>
    </source>
</evidence>
<dbReference type="STRING" id="3750.A0A498JDZ5"/>
<dbReference type="InterPro" id="IPR005380">
    <property type="entry name" value="XS_domain"/>
</dbReference>
<feature type="region of interest" description="Disordered" evidence="1">
    <location>
        <begin position="707"/>
        <end position="729"/>
    </location>
</feature>
<name>A0A498JDZ5_MALDO</name>
<protein>
    <recommendedName>
        <fullName evidence="2">XS domain-containing protein</fullName>
    </recommendedName>
</protein>
<dbReference type="AlphaFoldDB" id="A0A498JDZ5"/>
<dbReference type="GO" id="GO:0031047">
    <property type="term" value="P:regulatory ncRNA-mediated gene silencing"/>
    <property type="evidence" value="ECO:0007669"/>
    <property type="project" value="InterPro"/>
</dbReference>
<evidence type="ECO:0000313" key="3">
    <source>
        <dbReference type="EMBL" id="RXH93085.1"/>
    </source>
</evidence>
<comment type="caution">
    <text evidence="3">The sequence shown here is derived from an EMBL/GenBank/DDBJ whole genome shotgun (WGS) entry which is preliminary data.</text>
</comment>
<dbReference type="Pfam" id="PF03468">
    <property type="entry name" value="XS"/>
    <property type="match status" value="1"/>
</dbReference>
<feature type="region of interest" description="Disordered" evidence="1">
    <location>
        <begin position="666"/>
        <end position="687"/>
    </location>
</feature>
<keyword evidence="4" id="KW-1185">Reference proteome</keyword>